<comment type="caution">
    <text evidence="1">The sequence shown here is derived from an EMBL/GenBank/DDBJ whole genome shotgun (WGS) entry which is preliminary data.</text>
</comment>
<proteinExistence type="predicted"/>
<dbReference type="AlphaFoldDB" id="A0ABD4UDS4"/>
<accession>A0ABD4UDS4</accession>
<evidence type="ECO:0000313" key="2">
    <source>
        <dbReference type="Proteomes" id="UP000191686"/>
    </source>
</evidence>
<evidence type="ECO:0000313" key="1">
    <source>
        <dbReference type="EMBL" id="MCW3712508.1"/>
    </source>
</evidence>
<sequence length="460" mass="52279">MTRRFDILLTGSAPPVHDPWCWRDDWHAPGESAFSLLAKFQRLNALSCSALAESFASLQGRRTPPQDLDLRDARRFDLPRMRDMLRLRLADIAAAFVMPSGAIQRISSPTLRWCVQCAQQGVHLAVFQYRRVDQCPVHRTPLVERCERCDKPIPYRLRADLFRAPFNCPSCGNAWWVPAQGLDDIRVGQPYRRRLGKRARHVRLTVQEPTGSEEICCATGGLPSTSDELPPVSEYQLPLQEMSWVRFGAGGQAEADDPWPEEATQDKFLGDRDAQEHACYKAVRRRIMRMYGRNHRACIKSAARHLIWPLCGGTTTSCCPVALAYLRWRCKWEGVRIPRSLLQQPVHGPLGLTVWLSLHAPVAPRAWSREAAHWLTLHALAQACMDSFYAYLEEAQGAGARRMLWLPFPVHDFLRRGIVMRGGASPDDPPQQLCIMPFDPRYGYRSLAWQPGTAKETLHK</sequence>
<organism evidence="1 2">
    <name type="scientific">Burkholderia cenocepacia</name>
    <dbReference type="NCBI Taxonomy" id="95486"/>
    <lineage>
        <taxon>Bacteria</taxon>
        <taxon>Pseudomonadati</taxon>
        <taxon>Pseudomonadota</taxon>
        <taxon>Betaproteobacteria</taxon>
        <taxon>Burkholderiales</taxon>
        <taxon>Burkholderiaceae</taxon>
        <taxon>Burkholderia</taxon>
        <taxon>Burkholderia cepacia complex</taxon>
    </lineage>
</organism>
<dbReference type="RefSeq" id="WP_011875467.1">
    <property type="nucleotide sequence ID" value="NZ_JYMX02000010.1"/>
</dbReference>
<dbReference type="Proteomes" id="UP000191686">
    <property type="component" value="Unassembled WGS sequence"/>
</dbReference>
<reference evidence="1 2" key="1">
    <citation type="journal article" date="2017" name="Front. Microbiol.">
        <title>Genomics reveals a unique clone of Burkholderia cenocepacia harbouring an actively excising novel genomic island.</title>
        <authorList>
            <person name="Patil P."/>
            <person name="Mali S."/>
            <person name="Midha S."/>
            <person name="Gautam V."/>
            <person name="Dash L."/>
            <person name="Kumar S."/>
            <person name="Shastri J."/>
            <person name="Singhal L."/>
            <person name="Patil P.B."/>
        </authorList>
    </citation>
    <scope>NUCLEOTIDE SEQUENCE [LARGE SCALE GENOMIC DNA]</scope>
    <source>
        <strain evidence="1 2">BC-19</strain>
    </source>
</reference>
<reference evidence="1 2" key="2">
    <citation type="journal article" date="2017" name="Front. Microbiol.">
        <title>Genomics Reveals a Unique Clone of Burkholderia cenocepacia Harboring an Actively Excising Novel Genomic Island.</title>
        <authorList>
            <person name="Patil P.P."/>
            <person name="Mali S."/>
            <person name="Midha S."/>
            <person name="Gautam V."/>
            <person name="Dash L."/>
            <person name="Kumar S."/>
            <person name="Shastri J."/>
            <person name="Singhal L."/>
            <person name="Patil P.B."/>
        </authorList>
    </citation>
    <scope>NUCLEOTIDE SEQUENCE [LARGE SCALE GENOMIC DNA]</scope>
    <source>
        <strain evidence="1 2">BC-19</strain>
    </source>
</reference>
<dbReference type="EMBL" id="JYMX02000010">
    <property type="protein sequence ID" value="MCW3712508.1"/>
    <property type="molecule type" value="Genomic_DNA"/>
</dbReference>
<protein>
    <submittedName>
        <fullName evidence="1">Uncharacterized protein</fullName>
    </submittedName>
</protein>
<gene>
    <name evidence="1" type="ORF">UE95_014565</name>
</gene>
<name>A0ABD4UDS4_9BURK</name>